<name>A0A1F2WMA3_9ACTN</name>
<dbReference type="EMBL" id="MELK01000028">
    <property type="protein sequence ID" value="OFW57986.1"/>
    <property type="molecule type" value="Genomic_DNA"/>
</dbReference>
<dbReference type="PROSITE" id="PS51379">
    <property type="entry name" value="4FE4S_FER_2"/>
    <property type="match status" value="2"/>
</dbReference>
<protein>
    <recommendedName>
        <fullName evidence="5">4Fe-4S ferredoxin-type domain-containing protein</fullName>
    </recommendedName>
</protein>
<dbReference type="Gene3D" id="3.30.70.20">
    <property type="match status" value="1"/>
</dbReference>
<dbReference type="PANTHER" id="PTHR43687:SF1">
    <property type="entry name" value="FERREDOXIN III"/>
    <property type="match status" value="1"/>
</dbReference>
<accession>A0A1F2WMA3</accession>
<dbReference type="SUPFAM" id="SSF54862">
    <property type="entry name" value="4Fe-4S ferredoxins"/>
    <property type="match status" value="1"/>
</dbReference>
<evidence type="ECO:0000313" key="7">
    <source>
        <dbReference type="Proteomes" id="UP000177876"/>
    </source>
</evidence>
<feature type="domain" description="4Fe-4S ferredoxin-type" evidence="5">
    <location>
        <begin position="1"/>
        <end position="28"/>
    </location>
</feature>
<keyword evidence="2" id="KW-0479">Metal-binding</keyword>
<dbReference type="PROSITE" id="PS00198">
    <property type="entry name" value="4FE4S_FER_1"/>
    <property type="match status" value="1"/>
</dbReference>
<dbReference type="InterPro" id="IPR017900">
    <property type="entry name" value="4Fe4S_Fe_S_CS"/>
</dbReference>
<evidence type="ECO:0000313" key="6">
    <source>
        <dbReference type="EMBL" id="OFW57986.1"/>
    </source>
</evidence>
<dbReference type="Proteomes" id="UP000177876">
    <property type="component" value="Unassembled WGS sequence"/>
</dbReference>
<dbReference type="STRING" id="1797197.A2Y75_12210"/>
<reference evidence="6 7" key="1">
    <citation type="journal article" date="2016" name="Nat. Commun.">
        <title>Thousands of microbial genomes shed light on interconnected biogeochemical processes in an aquifer system.</title>
        <authorList>
            <person name="Anantharaman K."/>
            <person name="Brown C.T."/>
            <person name="Hug L.A."/>
            <person name="Sharon I."/>
            <person name="Castelle C.J."/>
            <person name="Probst A.J."/>
            <person name="Thomas B.C."/>
            <person name="Singh A."/>
            <person name="Wilkins M.J."/>
            <person name="Karaoz U."/>
            <person name="Brodie E.L."/>
            <person name="Williams K.H."/>
            <person name="Hubbard S.S."/>
            <person name="Banfield J.F."/>
        </authorList>
    </citation>
    <scope>NUCLEOTIDE SEQUENCE [LARGE SCALE GENOMIC DNA]</scope>
</reference>
<feature type="domain" description="4Fe-4S ferredoxin-type" evidence="5">
    <location>
        <begin position="29"/>
        <end position="58"/>
    </location>
</feature>
<organism evidence="6 7">
    <name type="scientific">Candidatus Solincola sediminis</name>
    <dbReference type="NCBI Taxonomy" id="1797199"/>
    <lineage>
        <taxon>Bacteria</taxon>
        <taxon>Bacillati</taxon>
        <taxon>Actinomycetota</taxon>
        <taxon>Candidatus Geothermincolia</taxon>
        <taxon>Candidatus Geothermincolales</taxon>
        <taxon>Candidatus Geothermincolaceae</taxon>
        <taxon>Candidatus Solincola</taxon>
    </lineage>
</organism>
<sequence>MYLINAHDCTGCGTCLDYCLAGAITINDGVARIDGAQCTSCGSCFEICPQGAVHEVKHVPALYPANRAVSPSQVSQSPARAIHGWPQLARREKVAALTVLLPVLSRLALRMVGRLSPRGRFYRDQGSPGNAGGGRHRWRGRAFEKYERELR</sequence>
<keyword evidence="4" id="KW-0411">Iron-sulfur</keyword>
<gene>
    <name evidence="6" type="ORF">A2Y75_12210</name>
</gene>
<dbReference type="GO" id="GO:0046872">
    <property type="term" value="F:metal ion binding"/>
    <property type="evidence" value="ECO:0007669"/>
    <property type="project" value="UniProtKB-KW"/>
</dbReference>
<evidence type="ECO:0000259" key="5">
    <source>
        <dbReference type="PROSITE" id="PS51379"/>
    </source>
</evidence>
<evidence type="ECO:0000256" key="3">
    <source>
        <dbReference type="ARBA" id="ARBA00023004"/>
    </source>
</evidence>
<dbReference type="GO" id="GO:0051539">
    <property type="term" value="F:4 iron, 4 sulfur cluster binding"/>
    <property type="evidence" value="ECO:0007669"/>
    <property type="project" value="UniProtKB-KW"/>
</dbReference>
<dbReference type="AlphaFoldDB" id="A0A1F2WMA3"/>
<comment type="caution">
    <text evidence="6">The sequence shown here is derived from an EMBL/GenBank/DDBJ whole genome shotgun (WGS) entry which is preliminary data.</text>
</comment>
<dbReference type="InterPro" id="IPR017896">
    <property type="entry name" value="4Fe4S_Fe-S-bd"/>
</dbReference>
<dbReference type="InterPro" id="IPR050572">
    <property type="entry name" value="Fe-S_Ferredoxin"/>
</dbReference>
<keyword evidence="1" id="KW-0004">4Fe-4S</keyword>
<keyword evidence="3" id="KW-0408">Iron</keyword>
<evidence type="ECO:0000256" key="4">
    <source>
        <dbReference type="ARBA" id="ARBA00023014"/>
    </source>
</evidence>
<dbReference type="Pfam" id="PF13237">
    <property type="entry name" value="Fer4_10"/>
    <property type="match status" value="1"/>
</dbReference>
<proteinExistence type="predicted"/>
<evidence type="ECO:0000256" key="1">
    <source>
        <dbReference type="ARBA" id="ARBA00022485"/>
    </source>
</evidence>
<dbReference type="PANTHER" id="PTHR43687">
    <property type="entry name" value="ADENYLYLSULFATE REDUCTASE, BETA SUBUNIT"/>
    <property type="match status" value="1"/>
</dbReference>
<evidence type="ECO:0000256" key="2">
    <source>
        <dbReference type="ARBA" id="ARBA00022723"/>
    </source>
</evidence>